<name>A0A1I5XAY4_9RHOB</name>
<sequence>MSDDMILVLVVGCAALFFGGRLVIGMTLPETHWLNCLLDGEWSGAGEDGESCGGDGGGD</sequence>
<reference evidence="2" key="1">
    <citation type="submission" date="2016-10" db="EMBL/GenBank/DDBJ databases">
        <authorList>
            <person name="Varghese N."/>
            <person name="Submissions S."/>
        </authorList>
    </citation>
    <scope>NUCLEOTIDE SEQUENCE [LARGE SCALE GENOMIC DNA]</scope>
    <source>
        <strain evidence="2">JCM 10271</strain>
    </source>
</reference>
<accession>A0A1I5XAY4</accession>
<dbReference type="EMBL" id="FOXV01000003">
    <property type="protein sequence ID" value="SFQ29120.1"/>
    <property type="molecule type" value="Genomic_DNA"/>
</dbReference>
<evidence type="ECO:0000313" key="1">
    <source>
        <dbReference type="EMBL" id="SFQ29120.1"/>
    </source>
</evidence>
<dbReference type="AlphaFoldDB" id="A0A1I5XAY4"/>
<dbReference type="Proteomes" id="UP000243106">
    <property type="component" value="Unassembled WGS sequence"/>
</dbReference>
<gene>
    <name evidence="1" type="ORF">SAMN05421853_103270</name>
</gene>
<dbReference type="STRING" id="93684.SAMN05421853_103270"/>
<dbReference type="RefSeq" id="WP_093009975.1">
    <property type="nucleotide sequence ID" value="NZ_FOXV01000003.1"/>
</dbReference>
<evidence type="ECO:0000313" key="2">
    <source>
        <dbReference type="Proteomes" id="UP000243106"/>
    </source>
</evidence>
<proteinExistence type="predicted"/>
<protein>
    <submittedName>
        <fullName evidence="1">Uncharacterized protein</fullName>
    </submittedName>
</protein>
<keyword evidence="2" id="KW-1185">Reference proteome</keyword>
<organism evidence="1 2">
    <name type="scientific">Roseivivax halotolerans</name>
    <dbReference type="NCBI Taxonomy" id="93684"/>
    <lineage>
        <taxon>Bacteria</taxon>
        <taxon>Pseudomonadati</taxon>
        <taxon>Pseudomonadota</taxon>
        <taxon>Alphaproteobacteria</taxon>
        <taxon>Rhodobacterales</taxon>
        <taxon>Roseobacteraceae</taxon>
        <taxon>Roseivivax</taxon>
    </lineage>
</organism>